<evidence type="ECO:0000313" key="2">
    <source>
        <dbReference type="EMBL" id="HIW06754.1"/>
    </source>
</evidence>
<dbReference type="PANTHER" id="PTHR34821:SF2">
    <property type="entry name" value="INNER MEMBRANE PROTEIN YDCZ"/>
    <property type="match status" value="1"/>
</dbReference>
<dbReference type="Proteomes" id="UP000823934">
    <property type="component" value="Unassembled WGS sequence"/>
</dbReference>
<name>A0A9D1TV55_9GAMM</name>
<dbReference type="InterPro" id="IPR006750">
    <property type="entry name" value="YdcZ"/>
</dbReference>
<reference evidence="2" key="2">
    <citation type="submission" date="2021-04" db="EMBL/GenBank/DDBJ databases">
        <authorList>
            <person name="Gilroy R."/>
        </authorList>
    </citation>
    <scope>NUCLEOTIDE SEQUENCE</scope>
    <source>
        <strain evidence="2">CHK160-9182</strain>
    </source>
</reference>
<keyword evidence="1" id="KW-0812">Transmembrane</keyword>
<evidence type="ECO:0000313" key="3">
    <source>
        <dbReference type="Proteomes" id="UP000823934"/>
    </source>
</evidence>
<proteinExistence type="predicted"/>
<keyword evidence="1" id="KW-1133">Transmembrane helix</keyword>
<comment type="caution">
    <text evidence="2">The sequence shown here is derived from an EMBL/GenBank/DDBJ whole genome shotgun (WGS) entry which is preliminary data.</text>
</comment>
<keyword evidence="1" id="KW-0472">Membrane</keyword>
<feature type="transmembrane region" description="Helical" evidence="1">
    <location>
        <begin position="36"/>
        <end position="56"/>
    </location>
</feature>
<feature type="transmembrane region" description="Helical" evidence="1">
    <location>
        <begin position="127"/>
        <end position="144"/>
    </location>
</feature>
<dbReference type="AlphaFoldDB" id="A0A9D1TV55"/>
<protein>
    <submittedName>
        <fullName evidence="2">DMT family transporter</fullName>
    </submittedName>
</protein>
<accession>A0A9D1TV55</accession>
<dbReference type="PANTHER" id="PTHR34821">
    <property type="entry name" value="INNER MEMBRANE PROTEIN YDCZ"/>
    <property type="match status" value="1"/>
</dbReference>
<evidence type="ECO:0000256" key="1">
    <source>
        <dbReference type="SAM" id="Phobius"/>
    </source>
</evidence>
<dbReference type="GO" id="GO:0005886">
    <property type="term" value="C:plasma membrane"/>
    <property type="evidence" value="ECO:0007669"/>
    <property type="project" value="TreeGrafter"/>
</dbReference>
<organism evidence="2 3">
    <name type="scientific">Candidatus Ignatzschineria merdigallinarum</name>
    <dbReference type="NCBI Taxonomy" id="2838621"/>
    <lineage>
        <taxon>Bacteria</taxon>
        <taxon>Pseudomonadati</taxon>
        <taxon>Pseudomonadota</taxon>
        <taxon>Gammaproteobacteria</taxon>
        <taxon>Cardiobacteriales</taxon>
        <taxon>Ignatzschineriaceae</taxon>
        <taxon>Ignatzschineria</taxon>
    </lineage>
</organism>
<dbReference type="EMBL" id="DXHP01000120">
    <property type="protein sequence ID" value="HIW06754.1"/>
    <property type="molecule type" value="Genomic_DNA"/>
</dbReference>
<dbReference type="Pfam" id="PF04657">
    <property type="entry name" value="DMT_YdcZ"/>
    <property type="match status" value="1"/>
</dbReference>
<feature type="transmembrane region" description="Helical" evidence="1">
    <location>
        <begin position="68"/>
        <end position="87"/>
    </location>
</feature>
<feature type="transmembrane region" description="Helical" evidence="1">
    <location>
        <begin position="93"/>
        <end position="115"/>
    </location>
</feature>
<sequence length="165" mass="17542">MVIILLGMMIFAGASLGTQSATNGRLAKEIGILETALLTFLSGSAILFLLVLFFGSGSFSAIFTAPKWQLSAVFLGVLFLSLLVLTVPKIGVVGAGVATITGQLLSGILIDHFGVIGKHIPLTSSRYAAILLLIVAMIAIMKSYRKCEIFVEDNHQLEDWSGLSK</sequence>
<gene>
    <name evidence="2" type="ORF">H9889_05450</name>
</gene>
<reference evidence="2" key="1">
    <citation type="journal article" date="2021" name="PeerJ">
        <title>Extensive microbial diversity within the chicken gut microbiome revealed by metagenomics and culture.</title>
        <authorList>
            <person name="Gilroy R."/>
            <person name="Ravi A."/>
            <person name="Getino M."/>
            <person name="Pursley I."/>
            <person name="Horton D.L."/>
            <person name="Alikhan N.F."/>
            <person name="Baker D."/>
            <person name="Gharbi K."/>
            <person name="Hall N."/>
            <person name="Watson M."/>
            <person name="Adriaenssens E.M."/>
            <person name="Foster-Nyarko E."/>
            <person name="Jarju S."/>
            <person name="Secka A."/>
            <person name="Antonio M."/>
            <person name="Oren A."/>
            <person name="Chaudhuri R.R."/>
            <person name="La Ragione R."/>
            <person name="Hildebrand F."/>
            <person name="Pallen M.J."/>
        </authorList>
    </citation>
    <scope>NUCLEOTIDE SEQUENCE</scope>
    <source>
        <strain evidence="2">CHK160-9182</strain>
    </source>
</reference>